<keyword evidence="1" id="KW-0805">Transcription regulation</keyword>
<evidence type="ECO:0000313" key="6">
    <source>
        <dbReference type="Proteomes" id="UP000186894"/>
    </source>
</evidence>
<dbReference type="OrthoDB" id="8447118at2"/>
<dbReference type="RefSeq" id="WP_075638424.1">
    <property type="nucleotide sequence ID" value="NZ_MKIM01000023.1"/>
</dbReference>
<dbReference type="InterPro" id="IPR036388">
    <property type="entry name" value="WH-like_DNA-bd_sf"/>
</dbReference>
<dbReference type="AlphaFoldDB" id="A0A1Q8ZVE5"/>
<gene>
    <name evidence="5" type="ORF">BJF95_14650</name>
</gene>
<sequence>MENRTKLALTAMRRILRTAEHNSKAVMQQTGLTSSQLIFLQMLEGEQEQTAGLIASRMGITQATTTALIQKLETMGVINRRKGEQDKRQVWLSLTEKGRQVLSIAPDGIHARFHARFSKLEDWEQTMLVAALERVAYMLDDDKDSVAAILDTAPILAPDDAENSAP</sequence>
<dbReference type="GO" id="GO:0003700">
    <property type="term" value="F:DNA-binding transcription factor activity"/>
    <property type="evidence" value="ECO:0007669"/>
    <property type="project" value="InterPro"/>
</dbReference>
<accession>A0A1Q8ZVE5</accession>
<keyword evidence="2" id="KW-0238">DNA-binding</keyword>
<reference evidence="5 6" key="1">
    <citation type="submission" date="2016-09" db="EMBL/GenBank/DDBJ databases">
        <title>Rhizobium oryziradicis sp. nov., isolated from the root of rice.</title>
        <authorList>
            <person name="Zhao J."/>
            <person name="Zhang X."/>
        </authorList>
    </citation>
    <scope>NUCLEOTIDE SEQUENCE [LARGE SCALE GENOMIC DNA]</scope>
    <source>
        <strain evidence="5 6">N19</strain>
    </source>
</reference>
<dbReference type="Proteomes" id="UP000186894">
    <property type="component" value="Unassembled WGS sequence"/>
</dbReference>
<organism evidence="5 6">
    <name type="scientific">Rhizobium oryziradicis</name>
    <dbReference type="NCBI Taxonomy" id="1867956"/>
    <lineage>
        <taxon>Bacteria</taxon>
        <taxon>Pseudomonadati</taxon>
        <taxon>Pseudomonadota</taxon>
        <taxon>Alphaproteobacteria</taxon>
        <taxon>Hyphomicrobiales</taxon>
        <taxon>Rhizobiaceae</taxon>
        <taxon>Rhizobium/Agrobacterium group</taxon>
        <taxon>Rhizobium</taxon>
    </lineage>
</organism>
<dbReference type="SUPFAM" id="SSF46785">
    <property type="entry name" value="Winged helix' DNA-binding domain"/>
    <property type="match status" value="1"/>
</dbReference>
<evidence type="ECO:0000256" key="2">
    <source>
        <dbReference type="ARBA" id="ARBA00023125"/>
    </source>
</evidence>
<comment type="caution">
    <text evidence="5">The sequence shown here is derived from an EMBL/GenBank/DDBJ whole genome shotgun (WGS) entry which is preliminary data.</text>
</comment>
<dbReference type="GO" id="GO:0003677">
    <property type="term" value="F:DNA binding"/>
    <property type="evidence" value="ECO:0007669"/>
    <property type="project" value="UniProtKB-KW"/>
</dbReference>
<keyword evidence="3" id="KW-0804">Transcription</keyword>
<dbReference type="SMART" id="SM00347">
    <property type="entry name" value="HTH_MARR"/>
    <property type="match status" value="1"/>
</dbReference>
<evidence type="ECO:0000259" key="4">
    <source>
        <dbReference type="PROSITE" id="PS50995"/>
    </source>
</evidence>
<evidence type="ECO:0000256" key="3">
    <source>
        <dbReference type="ARBA" id="ARBA00023163"/>
    </source>
</evidence>
<dbReference type="PROSITE" id="PS50995">
    <property type="entry name" value="HTH_MARR_2"/>
    <property type="match status" value="1"/>
</dbReference>
<feature type="domain" description="HTH marR-type" evidence="4">
    <location>
        <begin position="2"/>
        <end position="137"/>
    </location>
</feature>
<dbReference type="PANTHER" id="PTHR42756">
    <property type="entry name" value="TRANSCRIPTIONAL REGULATOR, MARR"/>
    <property type="match status" value="1"/>
</dbReference>
<proteinExistence type="predicted"/>
<dbReference type="Pfam" id="PF01047">
    <property type="entry name" value="MarR"/>
    <property type="match status" value="1"/>
</dbReference>
<evidence type="ECO:0000313" key="5">
    <source>
        <dbReference type="EMBL" id="OLP45957.1"/>
    </source>
</evidence>
<protein>
    <recommendedName>
        <fullName evidence="4">HTH marR-type domain-containing protein</fullName>
    </recommendedName>
</protein>
<keyword evidence="6" id="KW-1185">Reference proteome</keyword>
<dbReference type="STRING" id="1867956.BJF95_14650"/>
<dbReference type="EMBL" id="MKIM01000023">
    <property type="protein sequence ID" value="OLP45957.1"/>
    <property type="molecule type" value="Genomic_DNA"/>
</dbReference>
<dbReference type="InterPro" id="IPR036390">
    <property type="entry name" value="WH_DNA-bd_sf"/>
</dbReference>
<evidence type="ECO:0000256" key="1">
    <source>
        <dbReference type="ARBA" id="ARBA00023015"/>
    </source>
</evidence>
<dbReference type="InterPro" id="IPR000835">
    <property type="entry name" value="HTH_MarR-typ"/>
</dbReference>
<dbReference type="PANTHER" id="PTHR42756:SF1">
    <property type="entry name" value="TRANSCRIPTIONAL REPRESSOR OF EMRAB OPERON"/>
    <property type="match status" value="1"/>
</dbReference>
<name>A0A1Q8ZVE5_9HYPH</name>
<dbReference type="Gene3D" id="1.10.10.10">
    <property type="entry name" value="Winged helix-like DNA-binding domain superfamily/Winged helix DNA-binding domain"/>
    <property type="match status" value="1"/>
</dbReference>